<gene>
    <name evidence="7" type="ORF">CAPTEDRAFT_204105</name>
</gene>
<accession>R7UN27</accession>
<feature type="DNA-binding region" description="Homeobox" evidence="4">
    <location>
        <begin position="610"/>
        <end position="672"/>
    </location>
</feature>
<organism evidence="7">
    <name type="scientific">Capitella teleta</name>
    <name type="common">Polychaete worm</name>
    <dbReference type="NCBI Taxonomy" id="283909"/>
    <lineage>
        <taxon>Eukaryota</taxon>
        <taxon>Metazoa</taxon>
        <taxon>Spiralia</taxon>
        <taxon>Lophotrochozoa</taxon>
        <taxon>Annelida</taxon>
        <taxon>Polychaeta</taxon>
        <taxon>Sedentaria</taxon>
        <taxon>Scolecida</taxon>
        <taxon>Capitellidae</taxon>
        <taxon>Capitella</taxon>
    </lineage>
</organism>
<reference evidence="8" key="3">
    <citation type="submission" date="2015-06" db="UniProtKB">
        <authorList>
            <consortium name="EnsemblMetazoa"/>
        </authorList>
    </citation>
    <scope>IDENTIFICATION</scope>
</reference>
<dbReference type="CDD" id="cd00086">
    <property type="entry name" value="homeodomain"/>
    <property type="match status" value="1"/>
</dbReference>
<feature type="region of interest" description="Disordered" evidence="5">
    <location>
        <begin position="542"/>
        <end position="596"/>
    </location>
</feature>
<keyword evidence="2 4" id="KW-0371">Homeobox</keyword>
<dbReference type="AlphaFoldDB" id="R7UN27"/>
<feature type="compositionally biased region" description="Polar residues" evidence="5">
    <location>
        <begin position="137"/>
        <end position="151"/>
    </location>
</feature>
<evidence type="ECO:0000313" key="9">
    <source>
        <dbReference type="Proteomes" id="UP000014760"/>
    </source>
</evidence>
<dbReference type="InterPro" id="IPR001356">
    <property type="entry name" value="HD"/>
</dbReference>
<keyword evidence="1 4" id="KW-0238">DNA-binding</keyword>
<feature type="region of interest" description="Disordered" evidence="5">
    <location>
        <begin position="28"/>
        <end position="63"/>
    </location>
</feature>
<dbReference type="Gene3D" id="1.10.10.60">
    <property type="entry name" value="Homeodomain-like"/>
    <property type="match status" value="1"/>
</dbReference>
<feature type="domain" description="Homeobox" evidence="6">
    <location>
        <begin position="608"/>
        <end position="671"/>
    </location>
</feature>
<reference evidence="7 9" key="2">
    <citation type="journal article" date="2013" name="Nature">
        <title>Insights into bilaterian evolution from three spiralian genomes.</title>
        <authorList>
            <person name="Simakov O."/>
            <person name="Marletaz F."/>
            <person name="Cho S.J."/>
            <person name="Edsinger-Gonzales E."/>
            <person name="Havlak P."/>
            <person name="Hellsten U."/>
            <person name="Kuo D.H."/>
            <person name="Larsson T."/>
            <person name="Lv J."/>
            <person name="Arendt D."/>
            <person name="Savage R."/>
            <person name="Osoegawa K."/>
            <person name="de Jong P."/>
            <person name="Grimwood J."/>
            <person name="Chapman J.A."/>
            <person name="Shapiro H."/>
            <person name="Aerts A."/>
            <person name="Otillar R.P."/>
            <person name="Terry A.Y."/>
            <person name="Boore J.L."/>
            <person name="Grigoriev I.V."/>
            <person name="Lindberg D.R."/>
            <person name="Seaver E.C."/>
            <person name="Weisblat D.A."/>
            <person name="Putnam N.H."/>
            <person name="Rokhsar D.S."/>
        </authorList>
    </citation>
    <scope>NUCLEOTIDE SEQUENCE</scope>
    <source>
        <strain evidence="7 9">I ESC-2004</strain>
    </source>
</reference>
<evidence type="ECO:0000259" key="6">
    <source>
        <dbReference type="PROSITE" id="PS50071"/>
    </source>
</evidence>
<dbReference type="InterPro" id="IPR008422">
    <property type="entry name" value="KN_HD"/>
</dbReference>
<dbReference type="STRING" id="283909.R7UN27"/>
<dbReference type="OMA" id="YSEMPKH"/>
<dbReference type="GO" id="GO:0005634">
    <property type="term" value="C:nucleus"/>
    <property type="evidence" value="ECO:0007669"/>
    <property type="project" value="UniProtKB-SubCell"/>
</dbReference>
<evidence type="ECO:0000256" key="3">
    <source>
        <dbReference type="ARBA" id="ARBA00023242"/>
    </source>
</evidence>
<dbReference type="GO" id="GO:0003677">
    <property type="term" value="F:DNA binding"/>
    <property type="evidence" value="ECO:0007669"/>
    <property type="project" value="UniProtKB-UniRule"/>
</dbReference>
<dbReference type="EMBL" id="KB299856">
    <property type="protein sequence ID" value="ELU07493.1"/>
    <property type="molecule type" value="Genomic_DNA"/>
</dbReference>
<evidence type="ECO:0000256" key="1">
    <source>
        <dbReference type="ARBA" id="ARBA00023125"/>
    </source>
</evidence>
<proteinExistence type="predicted"/>
<keyword evidence="3 4" id="KW-0539">Nucleus</keyword>
<dbReference type="GO" id="GO:0006355">
    <property type="term" value="P:regulation of DNA-templated transcription"/>
    <property type="evidence" value="ECO:0007669"/>
    <property type="project" value="InterPro"/>
</dbReference>
<feature type="compositionally biased region" description="Polar residues" evidence="5">
    <location>
        <begin position="88"/>
        <end position="103"/>
    </location>
</feature>
<dbReference type="InterPro" id="IPR009057">
    <property type="entry name" value="Homeodomain-like_sf"/>
</dbReference>
<dbReference type="EnsemblMetazoa" id="CapteT204105">
    <property type="protein sequence ID" value="CapteP204105"/>
    <property type="gene ID" value="CapteG204105"/>
</dbReference>
<name>R7UN27_CAPTE</name>
<evidence type="ECO:0000256" key="5">
    <source>
        <dbReference type="SAM" id="MobiDB-lite"/>
    </source>
</evidence>
<feature type="compositionally biased region" description="Polar residues" evidence="5">
    <location>
        <begin position="203"/>
        <end position="221"/>
    </location>
</feature>
<evidence type="ECO:0000313" key="8">
    <source>
        <dbReference type="EnsemblMetazoa" id="CapteP204105"/>
    </source>
</evidence>
<protein>
    <recommendedName>
        <fullName evidence="6">Homeobox domain-containing protein</fullName>
    </recommendedName>
</protein>
<evidence type="ECO:0000256" key="4">
    <source>
        <dbReference type="PROSITE-ProRule" id="PRU00108"/>
    </source>
</evidence>
<keyword evidence="9" id="KW-1185">Reference proteome</keyword>
<sequence length="702" mass="76857">MEDFLDLDISLPSGGLCDDSIELDLALFDNLPDPNQETSKSPDGQQGENFRPPRTASTPIQGVVRSSKLFNHLKLAATKPTLEENLDASHSSIQEETSEISDSPNDEHLQAEHPQPSPEAEAEGVPGCSWGSATLLAATSTSPEDTATTQPLPAHDEQPPPEEDCAEFDSSLEYAKLMKTFYPPPENERNDSPPLDYALLMNPLSTGDKTNDPNDNLTLATAQDCDDSPQANPQEPSPPQQQSPARECSAPIHAPTQDSATAQYIAQAPPNCLPLQQDQQVLASQPLTTQPQLQYEALQPPSQCTPLENQPCLFGSVPPTAVSQEGFVNAQPMLHCGAPTQPQLQYKAFQPTPPGGAPLETQQLLVGSITAAPQQDAATTEQSLPIKGSAAPHYSLLNEPLHLQQHEQHQPVPVATTAAPQQGFVSEYPPMQSMSQPQPIQCSATQPRMSKQILGANIRRLMQRVELCATLLDGFDKLFSSYEAQVSKIENSRKFQMSRCKGAIEEIYIDVSHTSHHNELIHKFHQALDKLEHHQFSQAASSVETAPIVQVSPPPQPTSSSTASVQQSSPDAPSAAHSPPAATNSFSSTNKAPGNDIRIPTVAELRTYKQKSIIECLNTKATDALNKWYADNYHAPYASDEEVRELAEAGDILPVQVRKWLCNKRRRDNNYLKICEQAELKDRKRKRSEREGHKDNEVRKGM</sequence>
<feature type="region of interest" description="Disordered" evidence="5">
    <location>
        <begin position="681"/>
        <end position="702"/>
    </location>
</feature>
<feature type="compositionally biased region" description="Low complexity" evidence="5">
    <location>
        <begin position="558"/>
        <end position="582"/>
    </location>
</feature>
<dbReference type="Pfam" id="PF05920">
    <property type="entry name" value="Homeobox_KN"/>
    <property type="match status" value="1"/>
</dbReference>
<dbReference type="PROSITE" id="PS50071">
    <property type="entry name" value="HOMEOBOX_2"/>
    <property type="match status" value="1"/>
</dbReference>
<reference evidence="9" key="1">
    <citation type="submission" date="2012-12" db="EMBL/GenBank/DDBJ databases">
        <authorList>
            <person name="Hellsten U."/>
            <person name="Grimwood J."/>
            <person name="Chapman J.A."/>
            <person name="Shapiro H."/>
            <person name="Aerts A."/>
            <person name="Otillar R.P."/>
            <person name="Terry A.Y."/>
            <person name="Boore J.L."/>
            <person name="Simakov O."/>
            <person name="Marletaz F."/>
            <person name="Cho S.-J."/>
            <person name="Edsinger-Gonzales E."/>
            <person name="Havlak P."/>
            <person name="Kuo D.-H."/>
            <person name="Larsson T."/>
            <person name="Lv J."/>
            <person name="Arendt D."/>
            <person name="Savage R."/>
            <person name="Osoegawa K."/>
            <person name="de Jong P."/>
            <person name="Lindberg D.R."/>
            <person name="Seaver E.C."/>
            <person name="Weisblat D.A."/>
            <person name="Putnam N.H."/>
            <person name="Grigoriev I.V."/>
            <person name="Rokhsar D.S."/>
        </authorList>
    </citation>
    <scope>NUCLEOTIDE SEQUENCE</scope>
    <source>
        <strain evidence="9">I ESC-2004</strain>
    </source>
</reference>
<evidence type="ECO:0000256" key="2">
    <source>
        <dbReference type="ARBA" id="ARBA00023155"/>
    </source>
</evidence>
<feature type="compositionally biased region" description="Polar residues" evidence="5">
    <location>
        <begin position="583"/>
        <end position="592"/>
    </location>
</feature>
<comment type="subcellular location">
    <subcellularLocation>
        <location evidence="4">Nucleus</location>
    </subcellularLocation>
</comment>
<feature type="compositionally biased region" description="Polar residues" evidence="5">
    <location>
        <begin position="33"/>
        <end position="48"/>
    </location>
</feature>
<dbReference type="HOGENOM" id="CLU_392912_0_0_1"/>
<feature type="region of interest" description="Disordered" evidence="5">
    <location>
        <begin position="77"/>
        <end position="252"/>
    </location>
</feature>
<dbReference type="Proteomes" id="UP000014760">
    <property type="component" value="Unassembled WGS sequence"/>
</dbReference>
<dbReference type="SUPFAM" id="SSF46689">
    <property type="entry name" value="Homeodomain-like"/>
    <property type="match status" value="1"/>
</dbReference>
<dbReference type="EMBL" id="AMQN01007053">
    <property type="status" value="NOT_ANNOTATED_CDS"/>
    <property type="molecule type" value="Genomic_DNA"/>
</dbReference>
<evidence type="ECO:0000313" key="7">
    <source>
        <dbReference type="EMBL" id="ELU07493.1"/>
    </source>
</evidence>